<dbReference type="Pfam" id="PF07565">
    <property type="entry name" value="Band_3_cyto"/>
    <property type="match status" value="1"/>
</dbReference>
<dbReference type="GeneID" id="105360591"/>
<evidence type="ECO:0000259" key="13">
    <source>
        <dbReference type="Pfam" id="PF00955"/>
    </source>
</evidence>
<evidence type="ECO:0000256" key="11">
    <source>
        <dbReference type="RuleBase" id="RU362035"/>
    </source>
</evidence>
<feature type="transmembrane region" description="Helical" evidence="11">
    <location>
        <begin position="1139"/>
        <end position="1161"/>
    </location>
</feature>
<gene>
    <name evidence="16" type="primary">LOC105360591</name>
</gene>
<proteinExistence type="inferred from homology"/>
<keyword evidence="5" id="KW-0039">Anion exchange</keyword>
<feature type="region of interest" description="Disordered" evidence="12">
    <location>
        <begin position="108"/>
        <end position="171"/>
    </location>
</feature>
<feature type="transmembrane region" description="Helical" evidence="11">
    <location>
        <begin position="1050"/>
        <end position="1067"/>
    </location>
</feature>
<feature type="region of interest" description="Disordered" evidence="12">
    <location>
        <begin position="239"/>
        <end position="262"/>
    </location>
</feature>
<feature type="transmembrane region" description="Helical" evidence="11">
    <location>
        <begin position="1225"/>
        <end position="1244"/>
    </location>
</feature>
<dbReference type="CTD" id="39147"/>
<evidence type="ECO:0000256" key="9">
    <source>
        <dbReference type="ARBA" id="ARBA00023136"/>
    </source>
</evidence>
<keyword evidence="4" id="KW-1003">Cell membrane</keyword>
<organism evidence="15 16">
    <name type="scientific">Ceratosolen solmsi marchali</name>
    <dbReference type="NCBI Taxonomy" id="326594"/>
    <lineage>
        <taxon>Eukaryota</taxon>
        <taxon>Metazoa</taxon>
        <taxon>Ecdysozoa</taxon>
        <taxon>Arthropoda</taxon>
        <taxon>Hexapoda</taxon>
        <taxon>Insecta</taxon>
        <taxon>Pterygota</taxon>
        <taxon>Neoptera</taxon>
        <taxon>Endopterygota</taxon>
        <taxon>Hymenoptera</taxon>
        <taxon>Apocrita</taxon>
        <taxon>Proctotrupomorpha</taxon>
        <taxon>Chalcidoidea</taxon>
        <taxon>Agaonidae</taxon>
        <taxon>Agaoninae</taxon>
        <taxon>Ceratosolen</taxon>
    </lineage>
</organism>
<evidence type="ECO:0000313" key="16">
    <source>
        <dbReference type="RefSeq" id="XP_011495835.1"/>
    </source>
</evidence>
<dbReference type="GO" id="GO:0015701">
    <property type="term" value="P:bicarbonate transport"/>
    <property type="evidence" value="ECO:0007669"/>
    <property type="project" value="TreeGrafter"/>
</dbReference>
<keyword evidence="7 11" id="KW-1133">Transmembrane helix</keyword>
<feature type="compositionally biased region" description="Basic and acidic residues" evidence="12">
    <location>
        <begin position="363"/>
        <end position="373"/>
    </location>
</feature>
<protein>
    <recommendedName>
        <fullName evidence="11">Anion exchange protein</fullName>
    </recommendedName>
</protein>
<dbReference type="InterPro" id="IPR001717">
    <property type="entry name" value="Anion_exchange"/>
</dbReference>
<dbReference type="GO" id="GO:0051453">
    <property type="term" value="P:regulation of intracellular pH"/>
    <property type="evidence" value="ECO:0007669"/>
    <property type="project" value="TreeGrafter"/>
</dbReference>
<evidence type="ECO:0000256" key="4">
    <source>
        <dbReference type="ARBA" id="ARBA00022475"/>
    </source>
</evidence>
<evidence type="ECO:0000256" key="7">
    <source>
        <dbReference type="ARBA" id="ARBA00022989"/>
    </source>
</evidence>
<keyword evidence="3 11" id="KW-0813">Transport</keyword>
<dbReference type="FunFam" id="3.40.930.10:FF:000020">
    <property type="entry name" value="Anion exchange protein"/>
    <property type="match status" value="1"/>
</dbReference>
<evidence type="ECO:0000256" key="10">
    <source>
        <dbReference type="ARBA" id="ARBA00049347"/>
    </source>
</evidence>
<dbReference type="Proteomes" id="UP000695007">
    <property type="component" value="Unplaced"/>
</dbReference>
<feature type="transmembrane region" description="Helical" evidence="11">
    <location>
        <begin position="1097"/>
        <end position="1118"/>
    </location>
</feature>
<dbReference type="GO" id="GO:0008509">
    <property type="term" value="F:monoatomic anion transmembrane transporter activity"/>
    <property type="evidence" value="ECO:0007669"/>
    <property type="project" value="InterPro"/>
</dbReference>
<feature type="region of interest" description="Disordered" evidence="12">
    <location>
        <begin position="202"/>
        <end position="223"/>
    </location>
</feature>
<feature type="domain" description="Bicarbonate transporter-like transmembrane" evidence="13">
    <location>
        <begin position="761"/>
        <end position="1327"/>
    </location>
</feature>
<dbReference type="Gene3D" id="1.10.287.570">
    <property type="entry name" value="Helical hairpin bin"/>
    <property type="match status" value="1"/>
</dbReference>
<feature type="transmembrane region" description="Helical" evidence="11">
    <location>
        <begin position="1012"/>
        <end position="1030"/>
    </location>
</feature>
<evidence type="ECO:0000256" key="3">
    <source>
        <dbReference type="ARBA" id="ARBA00022448"/>
    </source>
</evidence>
<dbReference type="GO" id="GO:0005886">
    <property type="term" value="C:plasma membrane"/>
    <property type="evidence" value="ECO:0007669"/>
    <property type="project" value="UniProtKB-SubCell"/>
</dbReference>
<feature type="transmembrane region" description="Helical" evidence="11">
    <location>
        <begin position="1199"/>
        <end position="1218"/>
    </location>
</feature>
<dbReference type="PANTHER" id="PTHR11453:SF47">
    <property type="entry name" value="ANION EXCHANGE PROTEIN"/>
    <property type="match status" value="1"/>
</dbReference>
<dbReference type="PRINTS" id="PR00165">
    <property type="entry name" value="ANIONEXCHNGR"/>
</dbReference>
<evidence type="ECO:0000256" key="6">
    <source>
        <dbReference type="ARBA" id="ARBA00022692"/>
    </source>
</evidence>
<dbReference type="PANTHER" id="PTHR11453">
    <property type="entry name" value="ANION EXCHANGE PROTEIN"/>
    <property type="match status" value="1"/>
</dbReference>
<feature type="transmembrane region" description="Helical" evidence="11">
    <location>
        <begin position="1295"/>
        <end position="1315"/>
    </location>
</feature>
<evidence type="ECO:0000256" key="12">
    <source>
        <dbReference type="SAM" id="MobiDB-lite"/>
    </source>
</evidence>
<evidence type="ECO:0000256" key="1">
    <source>
        <dbReference type="ARBA" id="ARBA00004651"/>
    </source>
</evidence>
<dbReference type="Gene3D" id="3.40.930.10">
    <property type="entry name" value="Mannitol-specific EII, Chain A"/>
    <property type="match status" value="1"/>
</dbReference>
<feature type="transmembrane region" description="Helical" evidence="11">
    <location>
        <begin position="907"/>
        <end position="925"/>
    </location>
</feature>
<feature type="compositionally biased region" description="Acidic residues" evidence="12">
    <location>
        <begin position="1330"/>
        <end position="1339"/>
    </location>
</feature>
<keyword evidence="9 11" id="KW-0472">Membrane</keyword>
<feature type="compositionally biased region" description="Gly residues" evidence="12">
    <location>
        <begin position="328"/>
        <end position="337"/>
    </location>
</feature>
<dbReference type="SUPFAM" id="SSF55804">
    <property type="entry name" value="Phoshotransferase/anion transport protein"/>
    <property type="match status" value="1"/>
</dbReference>
<dbReference type="InterPro" id="IPR011531">
    <property type="entry name" value="HCO3_transpt-like_TM_dom"/>
</dbReference>
<feature type="transmembrane region" description="Helical" evidence="11">
    <location>
        <begin position="1271"/>
        <end position="1288"/>
    </location>
</feature>
<accession>A0AAJ6YD27</accession>
<sequence length="1345" mass="151824">MRKSIMAGKADKRTTLANKRKLSFLGFGQRIAVCPEEANCNVHETSTTNKSYMTEIRKSITTNSNDRESFKSITNVNDGHGTETVQELDEEMEKVFAMDAGEKFDVARFGSPSESIGSDRNRGPTIPRYGDRDLNQHRKRSYPHPHMPLKSLHSRSMRRHLSPEGSIGSENNLEEEAFTNGLSGNGNVPVSDRTVDQINLFNYTKPHLEDEEDKEDSDDGKAEDVTKPLADIAENIISSESEAPLSERAASCFSESPSIGSPRVQFEKIREEDGHVMSVNEFSDEDRKCRRHHKHDHKRHHHHHHYHHKSRKYSLQEDPQWRKRSGAGLPGESGGFPGTASGRRVSVQPEEAKTLQELDIDDLESHRSDDPRGMRRHKAAHPTVQIGRRKEGGIPHETFKKMYDHSPHEVFVQLDELHGIGEEREWRETARWIKYEEDVEEGADRWGRPHVASLSFHSLLNLRRCLETGVVLLDLEEKDLPGLAYRVVEQMVVEELILPEDRPVVMRAMLLRHRHVHEHDRGFRFGTKRNCSSYTSLQNLHDSKPKIIASNQALDSNHTTVDIKEELTFTSSNEDMKKGHNEYILKRIPSGAEATVVLVGAVDFLDQPTIAFVRLAEGILIPAITEVTIPVRFMFTLLGPRNSDLDYHEIGRSISTLMSNTSFHKVAYKANERRELLSAINEFLDDSIVLPPGDWERQALLPFDELKAKSEAIRKRKAKAIEEKKKKQIQSESTVVKKALLASEDEKKPPDDNDPLRRTRRLFGGLINDIKRRYPYYLSDFTDGLSSSCLAAAIFMYFAALCTAITFGGLMSDKTHNVIGISETLVSCSCTGVIMALFATQPLVIIGTTGPLLLFDESLYNFCLANGLEFLTMRVYIGAWMGIIALTIACVEGSVLVRLFTRFTEEIFTGLISILYIVETFIKLVNYFNLNPLLPEYCFKPKLGNNTTIYQDTMQQPIANASNTDILRLSELIAVSLYGNRTDLQSNQEQFMQLTLIPSYERNGLRINQPNTALMCTILCLGTFLGAYYLRIFRNSHYLGRSARRAFGDFGVPISIITFVLIDYLAGVQTEKLLVPEGLTPTMPGRDWLVSPVTGDVPLWMALACCVPALLVYILVFMETQISELIIDKKERKLRKGNGYHMDIVVVCLMNFGCGLMGAPWCCAASVRSLTHVNAVTVMSRTHAPGDKPHIVEVKEQRVSSLLVAVLVGVSVLMAPLLRRVPMAVLLGVFLYMGISSTNGVQLFDRVKLFFMPVKHHGTANYVRRVQTYKMHVFTLVQITCLVVLWIVKSTKAALALPFFLILMIPLRAQMRYFFSPAELRALDSKNPDNEEDEPDFYEEAPLPG</sequence>
<feature type="region of interest" description="Disordered" evidence="12">
    <location>
        <begin position="1324"/>
        <end position="1345"/>
    </location>
</feature>
<dbReference type="RefSeq" id="XP_011495835.1">
    <property type="nucleotide sequence ID" value="XM_011497533.1"/>
</dbReference>
<dbReference type="Pfam" id="PF00955">
    <property type="entry name" value="HCO3_cotransp"/>
    <property type="match status" value="1"/>
</dbReference>
<feature type="domain" description="Band 3 cytoplasmic" evidence="14">
    <location>
        <begin position="408"/>
        <end position="696"/>
    </location>
</feature>
<keyword evidence="8 11" id="KW-0406">Ion transport</keyword>
<comment type="similarity">
    <text evidence="2 11">Belongs to the anion exchanger (TC 2.A.31) family.</text>
</comment>
<feature type="transmembrane region" description="Helical" evidence="11">
    <location>
        <begin position="875"/>
        <end position="900"/>
    </location>
</feature>
<feature type="compositionally biased region" description="Acidic residues" evidence="12">
    <location>
        <begin position="209"/>
        <end position="218"/>
    </location>
</feature>
<dbReference type="NCBIfam" id="TIGR00834">
    <property type="entry name" value="ae"/>
    <property type="match status" value="1"/>
</dbReference>
<comment type="subcellular location">
    <subcellularLocation>
        <location evidence="1">Cell membrane</location>
        <topology evidence="1">Multi-pass membrane protein</topology>
    </subcellularLocation>
    <subcellularLocation>
        <location evidence="11">Membrane</location>
        <topology evidence="11">Multi-pass membrane protein</topology>
    </subcellularLocation>
</comment>
<dbReference type="InterPro" id="IPR016152">
    <property type="entry name" value="PTrfase/Anion_transptr"/>
</dbReference>
<feature type="region of interest" description="Disordered" evidence="12">
    <location>
        <begin position="290"/>
        <end position="382"/>
    </location>
</feature>
<dbReference type="InterPro" id="IPR013769">
    <property type="entry name" value="Band3_cytoplasmic_dom"/>
</dbReference>
<evidence type="ECO:0000256" key="8">
    <source>
        <dbReference type="ARBA" id="ARBA00023065"/>
    </source>
</evidence>
<dbReference type="FunFam" id="1.10.287.570:FF:000001">
    <property type="entry name" value="Anion exchange protein"/>
    <property type="match status" value="1"/>
</dbReference>
<evidence type="ECO:0000313" key="15">
    <source>
        <dbReference type="Proteomes" id="UP000695007"/>
    </source>
</evidence>
<keyword evidence="6 11" id="KW-0812">Transmembrane</keyword>
<evidence type="ECO:0000256" key="5">
    <source>
        <dbReference type="ARBA" id="ARBA00022681"/>
    </source>
</evidence>
<dbReference type="InterPro" id="IPR003020">
    <property type="entry name" value="HCO3_transpt_euk"/>
</dbReference>
<feature type="compositionally biased region" description="Basic residues" evidence="12">
    <location>
        <begin position="290"/>
        <end position="312"/>
    </location>
</feature>
<feature type="transmembrane region" description="Helical" evidence="11">
    <location>
        <begin position="832"/>
        <end position="855"/>
    </location>
</feature>
<reference evidence="16" key="1">
    <citation type="submission" date="2025-08" db="UniProtKB">
        <authorList>
            <consortium name="RefSeq"/>
        </authorList>
    </citation>
    <scope>IDENTIFICATION</scope>
</reference>
<feature type="transmembrane region" description="Helical" evidence="11">
    <location>
        <begin position="790"/>
        <end position="811"/>
    </location>
</feature>
<keyword evidence="15" id="KW-1185">Reference proteome</keyword>
<name>A0AAJ6YD27_9HYME</name>
<evidence type="ECO:0000256" key="2">
    <source>
        <dbReference type="ARBA" id="ARBA00010993"/>
    </source>
</evidence>
<evidence type="ECO:0000259" key="14">
    <source>
        <dbReference type="Pfam" id="PF07565"/>
    </source>
</evidence>
<dbReference type="PRINTS" id="PR01231">
    <property type="entry name" value="HCO3TRNSPORT"/>
</dbReference>
<comment type="catalytic activity">
    <reaction evidence="10">
        <text>hydrogencarbonate(in) + chloride(out) = hydrogencarbonate(out) + chloride(in)</text>
        <dbReference type="Rhea" id="RHEA:72363"/>
        <dbReference type="ChEBI" id="CHEBI:17544"/>
        <dbReference type="ChEBI" id="CHEBI:17996"/>
    </reaction>
</comment>
<dbReference type="GO" id="GO:0005452">
    <property type="term" value="F:solute:inorganic anion antiporter activity"/>
    <property type="evidence" value="ECO:0007669"/>
    <property type="project" value="InterPro"/>
</dbReference>
<dbReference type="KEGG" id="csol:105360591"/>